<proteinExistence type="predicted"/>
<feature type="domain" description="ABC-three component systems C-terminal" evidence="1">
    <location>
        <begin position="151"/>
        <end position="269"/>
    </location>
</feature>
<dbReference type="AlphaFoldDB" id="A0A5B0KKX9"/>
<dbReference type="EMBL" id="VEWN01000022">
    <property type="protein sequence ID" value="KAA1052615.1"/>
    <property type="molecule type" value="Genomic_DNA"/>
</dbReference>
<sequence>MQLLHAASTKAEVAALLEKIENKLLPSKKFKGCNPLIIEFLAAGTEICQQIILNFRLTMEADPLESIREILRFSVLDVSVDDFCAHAIGMAKNQIAALIRAGEKPMIDAGEFRKRLQAFIRKHGALGLLVPTTEQPNNVQIDTMLMAAPVFVQQLMKVNMPQEHVVRAVSDFLRSDADRTLWAAEGRIVEESLYELHDGLEAHFRIMHDEVEDLLAEKDTETRGRQIYRRCITHQAPLEGRSVPSYFIPGTFNMLADGVRVGWHPQYKDFFSGE</sequence>
<dbReference type="Proteomes" id="UP000325333">
    <property type="component" value="Unassembled WGS sequence"/>
</dbReference>
<organism evidence="2 3">
    <name type="scientific">Azospirillum argentinense</name>
    <dbReference type="NCBI Taxonomy" id="2970906"/>
    <lineage>
        <taxon>Bacteria</taxon>
        <taxon>Pseudomonadati</taxon>
        <taxon>Pseudomonadota</taxon>
        <taxon>Alphaproteobacteria</taxon>
        <taxon>Rhodospirillales</taxon>
        <taxon>Azospirillaceae</taxon>
        <taxon>Azospirillum</taxon>
    </lineage>
</organism>
<dbReference type="InterPro" id="IPR046913">
    <property type="entry name" value="ABC-3C_CTD7"/>
</dbReference>
<evidence type="ECO:0000259" key="1">
    <source>
        <dbReference type="Pfam" id="PF20283"/>
    </source>
</evidence>
<accession>A0A5B0KKX9</accession>
<dbReference type="Pfam" id="PF20283">
    <property type="entry name" value="CTD7"/>
    <property type="match status" value="1"/>
</dbReference>
<gene>
    <name evidence="2" type="ORF">FH063_004073</name>
</gene>
<evidence type="ECO:0000313" key="3">
    <source>
        <dbReference type="Proteomes" id="UP000325333"/>
    </source>
</evidence>
<name>A0A5B0KKX9_9PROT</name>
<comment type="caution">
    <text evidence="2">The sequence shown here is derived from an EMBL/GenBank/DDBJ whole genome shotgun (WGS) entry which is preliminary data.</text>
</comment>
<evidence type="ECO:0000313" key="2">
    <source>
        <dbReference type="EMBL" id="KAA1052615.1"/>
    </source>
</evidence>
<reference evidence="2 3" key="1">
    <citation type="submission" date="2019-07" db="EMBL/GenBank/DDBJ databases">
        <title>Genome sequencing of the stress-tolerant strain Azospirillum brasilense Az19.</title>
        <authorList>
            <person name="Maroniche G.A."/>
            <person name="Garcia J.E."/>
            <person name="Pagnussat L."/>
            <person name="Amenta M."/>
            <person name="Creus C.M."/>
        </authorList>
    </citation>
    <scope>NUCLEOTIDE SEQUENCE [LARGE SCALE GENOMIC DNA]</scope>
    <source>
        <strain evidence="2 3">Az19</strain>
    </source>
</reference>
<protein>
    <recommendedName>
        <fullName evidence="1">ABC-three component systems C-terminal domain-containing protein</fullName>
    </recommendedName>
</protein>